<dbReference type="RefSeq" id="WP_191691984.1">
    <property type="nucleotide sequence ID" value="NZ_JACSQY010000016.1"/>
</dbReference>
<dbReference type="PANTHER" id="PTHR30580:SF1">
    <property type="entry name" value="COMF OPERON PROTEIN 1"/>
    <property type="match status" value="1"/>
</dbReference>
<dbReference type="PANTHER" id="PTHR30580">
    <property type="entry name" value="PRIMOSOMAL PROTEIN N"/>
    <property type="match status" value="1"/>
</dbReference>
<sequence>MNKPFDPAVRDFLDGRIWLRQHTPFSMETINAHIDSGMIETSPGVTMKKGLFGQTDCICARCENEDPLLFTCFYCLRCEGPCAYCRNCLQMGRVSVCSELIVWKGPQTEYPMEHVLAWEGTLTKHQKRASEELYESTVNVRPHLIHAVCGSGKTEILFEPIHKLLLAGKRVCIAAPRVDVILELEPRLRAAFPSTTIEALYGGADVKSFDAQLILATTHQLYRFRHAFDAIFVDEADAFPYTAEKTLQHAVRKVAKPGAPIHFVTATPSDKLLAEMKKTGAVSTISRRYHGHPLPGPRYEPLWNYSKQLSKGKLPKALDTWIRKRLDLNEPFLVFFHEIELMMKAEKAFRQLDDRIRTVHSAHPDRKQHVQELRAGTIPGLLTTTILERGITIKNIQVAVVGAEQSIFDKGALVQIGGRVGRNVNHPTGDFVLFHNGISYAMDGARREINRLNAGGDVT</sequence>
<dbReference type="InterPro" id="IPR006935">
    <property type="entry name" value="Helicase/UvrB_N"/>
</dbReference>
<keyword evidence="3" id="KW-0238">DNA-binding</keyword>
<evidence type="ECO:0000256" key="2">
    <source>
        <dbReference type="ARBA" id="ARBA00022840"/>
    </source>
</evidence>
<dbReference type="PROSITE" id="PS51192">
    <property type="entry name" value="HELICASE_ATP_BIND_1"/>
    <property type="match status" value="1"/>
</dbReference>
<proteinExistence type="predicted"/>
<evidence type="ECO:0000313" key="5">
    <source>
        <dbReference type="EMBL" id="MBD7909597.1"/>
    </source>
</evidence>
<dbReference type="Pfam" id="PF04851">
    <property type="entry name" value="ResIII"/>
    <property type="match status" value="1"/>
</dbReference>
<keyword evidence="5" id="KW-0347">Helicase</keyword>
<dbReference type="EMBL" id="JACSQY010000016">
    <property type="protein sequence ID" value="MBD7909597.1"/>
    <property type="molecule type" value="Genomic_DNA"/>
</dbReference>
<dbReference type="Proteomes" id="UP000659496">
    <property type="component" value="Unassembled WGS sequence"/>
</dbReference>
<evidence type="ECO:0000313" key="6">
    <source>
        <dbReference type="Proteomes" id="UP000659496"/>
    </source>
</evidence>
<dbReference type="InterPro" id="IPR014001">
    <property type="entry name" value="Helicase_ATP-bd"/>
</dbReference>
<dbReference type="InterPro" id="IPR027417">
    <property type="entry name" value="P-loop_NTPase"/>
</dbReference>
<dbReference type="SMART" id="SM00490">
    <property type="entry name" value="HELICc"/>
    <property type="match status" value="1"/>
</dbReference>
<keyword evidence="2" id="KW-0067">ATP-binding</keyword>
<dbReference type="SUPFAM" id="SSF52540">
    <property type="entry name" value="P-loop containing nucleoside triphosphate hydrolases"/>
    <property type="match status" value="1"/>
</dbReference>
<keyword evidence="6" id="KW-1185">Reference proteome</keyword>
<evidence type="ECO:0000256" key="3">
    <source>
        <dbReference type="ARBA" id="ARBA00023125"/>
    </source>
</evidence>
<accession>A0ABR8PN46</accession>
<keyword evidence="5" id="KW-0378">Hydrolase</keyword>
<feature type="domain" description="Helicase ATP-binding" evidence="4">
    <location>
        <begin position="134"/>
        <end position="286"/>
    </location>
</feature>
<reference evidence="5 6" key="1">
    <citation type="submission" date="2020-08" db="EMBL/GenBank/DDBJ databases">
        <title>A Genomic Blueprint of the Chicken Gut Microbiome.</title>
        <authorList>
            <person name="Gilroy R."/>
            <person name="Ravi A."/>
            <person name="Getino M."/>
            <person name="Pursley I."/>
            <person name="Horton D.L."/>
            <person name="Alikhan N.-F."/>
            <person name="Baker D."/>
            <person name="Gharbi K."/>
            <person name="Hall N."/>
            <person name="Watson M."/>
            <person name="Adriaenssens E.M."/>
            <person name="Foster-Nyarko E."/>
            <person name="Jarju S."/>
            <person name="Secka A."/>
            <person name="Antonio M."/>
            <person name="Oren A."/>
            <person name="Chaudhuri R."/>
            <person name="La Ragione R.M."/>
            <person name="Hildebrand F."/>
            <person name="Pallen M.J."/>
        </authorList>
    </citation>
    <scope>NUCLEOTIDE SEQUENCE [LARGE SCALE GENOMIC DNA]</scope>
    <source>
        <strain evidence="5 6">Sa3CUA8</strain>
    </source>
</reference>
<evidence type="ECO:0000256" key="1">
    <source>
        <dbReference type="ARBA" id="ARBA00022741"/>
    </source>
</evidence>
<dbReference type="Pfam" id="PF00271">
    <property type="entry name" value="Helicase_C"/>
    <property type="match status" value="1"/>
</dbReference>
<protein>
    <submittedName>
        <fullName evidence="5">DEAD/DEAH box helicase family protein</fullName>
    </submittedName>
</protein>
<keyword evidence="1" id="KW-0547">Nucleotide-binding</keyword>
<dbReference type="InterPro" id="IPR001650">
    <property type="entry name" value="Helicase_C-like"/>
</dbReference>
<dbReference type="GO" id="GO:0004386">
    <property type="term" value="F:helicase activity"/>
    <property type="evidence" value="ECO:0007669"/>
    <property type="project" value="UniProtKB-KW"/>
</dbReference>
<dbReference type="Gene3D" id="3.40.50.300">
    <property type="entry name" value="P-loop containing nucleotide triphosphate hydrolases"/>
    <property type="match status" value="2"/>
</dbReference>
<gene>
    <name evidence="5" type="ORF">H9659_14765</name>
</gene>
<organism evidence="5 6">
    <name type="scientific">Sporosarcina gallistercoris</name>
    <dbReference type="NCBI Taxonomy" id="2762245"/>
    <lineage>
        <taxon>Bacteria</taxon>
        <taxon>Bacillati</taxon>
        <taxon>Bacillota</taxon>
        <taxon>Bacilli</taxon>
        <taxon>Bacillales</taxon>
        <taxon>Caryophanaceae</taxon>
        <taxon>Sporosarcina</taxon>
    </lineage>
</organism>
<dbReference type="SMART" id="SM00487">
    <property type="entry name" value="DEXDc"/>
    <property type="match status" value="1"/>
</dbReference>
<comment type="caution">
    <text evidence="5">The sequence shown here is derived from an EMBL/GenBank/DDBJ whole genome shotgun (WGS) entry which is preliminary data.</text>
</comment>
<name>A0ABR8PN46_9BACL</name>
<evidence type="ECO:0000259" key="4">
    <source>
        <dbReference type="PROSITE" id="PS51192"/>
    </source>
</evidence>